<name>A0ABY8MJF9_9SPIO</name>
<organism evidence="1 2">
    <name type="scientific">Candidatus Haliotispira prima</name>
    <dbReference type="NCBI Taxonomy" id="3034016"/>
    <lineage>
        <taxon>Bacteria</taxon>
        <taxon>Pseudomonadati</taxon>
        <taxon>Spirochaetota</taxon>
        <taxon>Spirochaetia</taxon>
        <taxon>Spirochaetales</taxon>
        <taxon>Spirochaetaceae</taxon>
        <taxon>Candidatus Haliotispira</taxon>
    </lineage>
</organism>
<protein>
    <submittedName>
        <fullName evidence="1">Uncharacterized protein</fullName>
    </submittedName>
</protein>
<dbReference type="Proteomes" id="UP001228690">
    <property type="component" value="Chromosome"/>
</dbReference>
<dbReference type="RefSeq" id="WP_326928368.1">
    <property type="nucleotide sequence ID" value="NZ_CP123443.1"/>
</dbReference>
<sequence length="52" mass="5884">MNRKWMEPYSGSPNAPNIVSSAVRDAKKVEQKKAAVKLIFHQFDGGLLQKLR</sequence>
<dbReference type="EMBL" id="CP123443">
    <property type="protein sequence ID" value="WGK70161.1"/>
    <property type="molecule type" value="Genomic_DNA"/>
</dbReference>
<gene>
    <name evidence="1" type="ORF">P0082_04680</name>
</gene>
<evidence type="ECO:0000313" key="1">
    <source>
        <dbReference type="EMBL" id="WGK70161.1"/>
    </source>
</evidence>
<reference evidence="1 2" key="1">
    <citation type="submission" date="2023-04" db="EMBL/GenBank/DDBJ databases">
        <title>Spirochaete genome identified in red abalone sample constitutes a novel genus.</title>
        <authorList>
            <person name="Sharma S.P."/>
            <person name="Purcell C.M."/>
            <person name="Hyde J.R."/>
            <person name="Severin A.J."/>
        </authorList>
    </citation>
    <scope>NUCLEOTIDE SEQUENCE [LARGE SCALE GENOMIC DNA]</scope>
    <source>
        <strain evidence="1 2">SP-2023</strain>
    </source>
</reference>
<proteinExistence type="predicted"/>
<keyword evidence="2" id="KW-1185">Reference proteome</keyword>
<evidence type="ECO:0000313" key="2">
    <source>
        <dbReference type="Proteomes" id="UP001228690"/>
    </source>
</evidence>
<accession>A0ABY8MJF9</accession>